<dbReference type="Proteomes" id="UP000315648">
    <property type="component" value="Unassembled WGS sequence"/>
</dbReference>
<proteinExistence type="predicted"/>
<feature type="domain" description="Mechanosensitive ion channel MscS" evidence="6">
    <location>
        <begin position="102"/>
        <end position="163"/>
    </location>
</feature>
<comment type="caution">
    <text evidence="7">The sequence shown here is derived from an EMBL/GenBank/DDBJ whole genome shotgun (WGS) entry which is preliminary data.</text>
</comment>
<evidence type="ECO:0000256" key="3">
    <source>
        <dbReference type="ARBA" id="ARBA00022989"/>
    </source>
</evidence>
<dbReference type="Pfam" id="PF00924">
    <property type="entry name" value="MS_channel_2nd"/>
    <property type="match status" value="1"/>
</dbReference>
<dbReference type="InterPro" id="IPR045275">
    <property type="entry name" value="MscS_archaea/bacteria_type"/>
</dbReference>
<keyword evidence="8" id="KW-1185">Reference proteome</keyword>
<dbReference type="SUPFAM" id="SSF50182">
    <property type="entry name" value="Sm-like ribonucleoproteins"/>
    <property type="match status" value="1"/>
</dbReference>
<comment type="subcellular location">
    <subcellularLocation>
        <location evidence="1">Membrane</location>
    </subcellularLocation>
</comment>
<dbReference type="RefSeq" id="WP_144228080.1">
    <property type="nucleotide sequence ID" value="NZ_CBCRVV010000001.1"/>
</dbReference>
<dbReference type="OrthoDB" id="9793781at2"/>
<gene>
    <name evidence="7" type="ORF">FPL22_00055</name>
</gene>
<dbReference type="InterPro" id="IPR023408">
    <property type="entry name" value="MscS_beta-dom_sf"/>
</dbReference>
<dbReference type="PANTHER" id="PTHR30221:SF8">
    <property type="entry name" value="SMALL-CONDUCTANCE MECHANOSENSITIVE CHANNEL"/>
    <property type="match status" value="1"/>
</dbReference>
<evidence type="ECO:0000256" key="5">
    <source>
        <dbReference type="SAM" id="Phobius"/>
    </source>
</evidence>
<evidence type="ECO:0000256" key="2">
    <source>
        <dbReference type="ARBA" id="ARBA00022692"/>
    </source>
</evidence>
<feature type="transmembrane region" description="Helical" evidence="5">
    <location>
        <begin position="82"/>
        <end position="115"/>
    </location>
</feature>
<dbReference type="GO" id="GO:0016020">
    <property type="term" value="C:membrane"/>
    <property type="evidence" value="ECO:0007669"/>
    <property type="project" value="UniProtKB-SubCell"/>
</dbReference>
<sequence>MQSLSHFTSFFQGSNFGPAAILVVAILTTYLFARGPRAPTESRLTAASAKSWVTVRVIRWVVIGIAALGVLLAMGIDLKGLLSLLGAVLSLLAIGFVAMWSILSHMLASVLIVAFRPFEMNDQIEIVGDDPILGKVVELSLIYTTLRTSDGGLLRIPNNLFFQRVLKRHAPSTPAKENLLPA</sequence>
<evidence type="ECO:0000313" key="8">
    <source>
        <dbReference type="Proteomes" id="UP000315648"/>
    </source>
</evidence>
<keyword evidence="2 5" id="KW-0812">Transmembrane</keyword>
<keyword evidence="3 5" id="KW-1133">Transmembrane helix</keyword>
<evidence type="ECO:0000259" key="6">
    <source>
        <dbReference type="Pfam" id="PF00924"/>
    </source>
</evidence>
<dbReference type="Gene3D" id="2.30.30.60">
    <property type="match status" value="1"/>
</dbReference>
<feature type="transmembrane region" description="Helical" evidence="5">
    <location>
        <begin position="16"/>
        <end position="33"/>
    </location>
</feature>
<dbReference type="AlphaFoldDB" id="A0A556QM58"/>
<accession>A0A556QM58</accession>
<protein>
    <submittedName>
        <fullName evidence="7">Mechanosensitive ion channel</fullName>
    </submittedName>
</protein>
<dbReference type="EMBL" id="VMBG01000001">
    <property type="protein sequence ID" value="TSJ77738.1"/>
    <property type="molecule type" value="Genomic_DNA"/>
</dbReference>
<dbReference type="GO" id="GO:0008381">
    <property type="term" value="F:mechanosensitive monoatomic ion channel activity"/>
    <property type="evidence" value="ECO:0007669"/>
    <property type="project" value="InterPro"/>
</dbReference>
<feature type="transmembrane region" description="Helical" evidence="5">
    <location>
        <begin position="57"/>
        <end position="76"/>
    </location>
</feature>
<dbReference type="InterPro" id="IPR010920">
    <property type="entry name" value="LSM_dom_sf"/>
</dbReference>
<reference evidence="7 8" key="1">
    <citation type="submission" date="2019-07" db="EMBL/GenBank/DDBJ databases">
        <title>Description of 53C-WASEF.</title>
        <authorList>
            <person name="Pitt A."/>
            <person name="Hahn M.W."/>
        </authorList>
    </citation>
    <scope>NUCLEOTIDE SEQUENCE [LARGE SCALE GENOMIC DNA]</scope>
    <source>
        <strain evidence="7 8">53C-WASEF</strain>
    </source>
</reference>
<name>A0A556QM58_9BACT</name>
<keyword evidence="4 5" id="KW-0472">Membrane</keyword>
<dbReference type="PANTHER" id="PTHR30221">
    <property type="entry name" value="SMALL-CONDUCTANCE MECHANOSENSITIVE CHANNEL"/>
    <property type="match status" value="1"/>
</dbReference>
<organism evidence="7 8">
    <name type="scientific">Rariglobus hedericola</name>
    <dbReference type="NCBI Taxonomy" id="2597822"/>
    <lineage>
        <taxon>Bacteria</taxon>
        <taxon>Pseudomonadati</taxon>
        <taxon>Verrucomicrobiota</taxon>
        <taxon>Opitutia</taxon>
        <taxon>Opitutales</taxon>
        <taxon>Opitutaceae</taxon>
        <taxon>Rariglobus</taxon>
    </lineage>
</organism>
<evidence type="ECO:0000256" key="1">
    <source>
        <dbReference type="ARBA" id="ARBA00004370"/>
    </source>
</evidence>
<evidence type="ECO:0000256" key="4">
    <source>
        <dbReference type="ARBA" id="ARBA00023136"/>
    </source>
</evidence>
<dbReference type="InterPro" id="IPR006685">
    <property type="entry name" value="MscS_channel_2nd"/>
</dbReference>
<evidence type="ECO:0000313" key="7">
    <source>
        <dbReference type="EMBL" id="TSJ77738.1"/>
    </source>
</evidence>